<dbReference type="PANTHER" id="PTHR12902">
    <property type="entry name" value="WASP-1"/>
    <property type="match status" value="1"/>
</dbReference>
<comment type="function">
    <text evidence="2">Involved in regulation of actin and microtubule organization. Part of a WAVE complex that activates the Arp2/3 complex.</text>
</comment>
<feature type="region of interest" description="Disordered" evidence="3">
    <location>
        <begin position="556"/>
        <end position="590"/>
    </location>
</feature>
<feature type="compositionally biased region" description="Basic and acidic residues" evidence="3">
    <location>
        <begin position="209"/>
        <end position="220"/>
    </location>
</feature>
<evidence type="ECO:0000256" key="1">
    <source>
        <dbReference type="ARBA" id="ARBA00006993"/>
    </source>
</evidence>
<dbReference type="EMBL" id="OZ019895">
    <property type="protein sequence ID" value="CAK9219109.1"/>
    <property type="molecule type" value="Genomic_DNA"/>
</dbReference>
<feature type="region of interest" description="Disordered" evidence="3">
    <location>
        <begin position="245"/>
        <end position="275"/>
    </location>
</feature>
<sequence length="654" mass="71893">MPLVRYEVRCEHSLADPELYRKAFVEGGDDSSRALLEGVAMAGLVGIIRQLGDLADFAAELFQGLHAEMKEVLGQSHRLKARVLRLEAELPIIEKALLSETNQTRFAYSKGRYPHSSDLDKILTDHLPYDPKSCTQGDLPRFLCHFYEECQPPPRLSLLDKFDAGGQGACLKKFTDPSFFKAAWTESELKRLEEEEWELDALLQAPEDERRGRCNSKDDVAYINPNSREQSSFSNHRVMLEDLHQQHPEQVPESSTNGNSQILSPPPPDPQAPLKISARDIEKGSMCQRFQEERRAEDMFLVTESEEMKVHSVYTQDQGEMNRNSSTDRDRMGTLLNHSALKAHVESQGHAPTALEEQPKDELVTEPQKSPSIVIMAKRPTPLDASERLPENSYSGRNAQENGSVNQGMGNGENAYVEIACKVVGTEKKTDKLHENHTGLSIPQRIVVTVEDASEPAQATIPPQSMYENHLVLSTPSSPYTQLSSPYRESMEPQSWSGSASSSPRAISTFSTPNSPSESPASMSLGFLLPSSFTNGPSLQLESGLLGSPPYIPILCPSPTNSRPPSPPSMQDSAWQSSNAGPSSLSAGNLQWGGLQAAPEAIWAHHNPVMHESSSIHSSNSENGGVSLGQSETQVCYFPVGTLGHLTQTVDVTK</sequence>
<name>A0ABP0UCW9_9BRYO</name>
<feature type="region of interest" description="Disordered" evidence="3">
    <location>
        <begin position="209"/>
        <end position="232"/>
    </location>
</feature>
<keyword evidence="2" id="KW-0009">Actin-binding</keyword>
<feature type="compositionally biased region" description="Polar residues" evidence="3">
    <location>
        <begin position="392"/>
        <end position="408"/>
    </location>
</feature>
<feature type="compositionally biased region" description="Low complexity" evidence="3">
    <location>
        <begin position="495"/>
        <end position="511"/>
    </location>
</feature>
<organism evidence="4 5">
    <name type="scientific">Sphagnum troendelagicum</name>
    <dbReference type="NCBI Taxonomy" id="128251"/>
    <lineage>
        <taxon>Eukaryota</taxon>
        <taxon>Viridiplantae</taxon>
        <taxon>Streptophyta</taxon>
        <taxon>Embryophyta</taxon>
        <taxon>Bryophyta</taxon>
        <taxon>Sphagnophytina</taxon>
        <taxon>Sphagnopsida</taxon>
        <taxon>Sphagnales</taxon>
        <taxon>Sphagnaceae</taxon>
        <taxon>Sphagnum</taxon>
    </lineage>
</organism>
<evidence type="ECO:0000313" key="5">
    <source>
        <dbReference type="Proteomes" id="UP001497512"/>
    </source>
</evidence>
<proteinExistence type="inferred from homology"/>
<feature type="compositionally biased region" description="Polar residues" evidence="3">
    <location>
        <begin position="252"/>
        <end position="263"/>
    </location>
</feature>
<dbReference type="Gene3D" id="6.10.280.150">
    <property type="match status" value="1"/>
</dbReference>
<dbReference type="Gene3D" id="1.20.5.340">
    <property type="match status" value="1"/>
</dbReference>
<comment type="subcellular location">
    <subcellularLocation>
        <location evidence="2">Cytoplasm</location>
        <location evidence="2">Cytoskeleton</location>
    </subcellularLocation>
</comment>
<dbReference type="PANTHER" id="PTHR12902:SF1">
    <property type="entry name" value="WISKOTT-ALDRICH SYNDROME PROTEIN FAMILY MEMBER"/>
    <property type="match status" value="1"/>
</dbReference>
<gene>
    <name evidence="4" type="ORF">CSSPTR1EN2_LOCUS14320</name>
</gene>
<dbReference type="Proteomes" id="UP001497512">
    <property type="component" value="Chromosome 3"/>
</dbReference>
<reference evidence="4" key="1">
    <citation type="submission" date="2024-02" db="EMBL/GenBank/DDBJ databases">
        <authorList>
            <consortium name="ELIXIR-Norway"/>
            <consortium name="Elixir Norway"/>
        </authorList>
    </citation>
    <scope>NUCLEOTIDE SEQUENCE</scope>
</reference>
<keyword evidence="5" id="KW-1185">Reference proteome</keyword>
<protein>
    <recommendedName>
        <fullName evidence="2">Protein SCAR</fullName>
    </recommendedName>
    <alternativeName>
        <fullName evidence="2">Protein WAVE</fullName>
    </alternativeName>
</protein>
<feature type="region of interest" description="Disordered" evidence="3">
    <location>
        <begin position="344"/>
        <end position="410"/>
    </location>
</feature>
<accession>A0ABP0UCW9</accession>
<feature type="compositionally biased region" description="Polar residues" evidence="3">
    <location>
        <begin position="570"/>
        <end position="589"/>
    </location>
</feature>
<evidence type="ECO:0000256" key="3">
    <source>
        <dbReference type="SAM" id="MobiDB-lite"/>
    </source>
</evidence>
<dbReference type="InterPro" id="IPR028288">
    <property type="entry name" value="SCAR/WAVE_fam"/>
</dbReference>
<feature type="compositionally biased region" description="Polar residues" evidence="3">
    <location>
        <begin position="512"/>
        <end position="521"/>
    </location>
</feature>
<keyword evidence="2" id="KW-0963">Cytoplasm</keyword>
<evidence type="ECO:0000256" key="2">
    <source>
        <dbReference type="RuleBase" id="RU367034"/>
    </source>
</evidence>
<comment type="similarity">
    <text evidence="1 2">Belongs to the SCAR/WAVE family.</text>
</comment>
<keyword evidence="2" id="KW-0206">Cytoskeleton</keyword>
<feature type="compositionally biased region" description="Polar residues" evidence="3">
    <location>
        <begin position="477"/>
        <end position="487"/>
    </location>
</feature>
<feature type="region of interest" description="Disordered" evidence="3">
    <location>
        <begin position="477"/>
        <end position="521"/>
    </location>
</feature>
<evidence type="ECO:0000313" key="4">
    <source>
        <dbReference type="EMBL" id="CAK9219109.1"/>
    </source>
</evidence>